<accession>A0A517W4V5</accession>
<organism evidence="2 3">
    <name type="scientific">Gimesia aquarii</name>
    <dbReference type="NCBI Taxonomy" id="2527964"/>
    <lineage>
        <taxon>Bacteria</taxon>
        <taxon>Pseudomonadati</taxon>
        <taxon>Planctomycetota</taxon>
        <taxon>Planctomycetia</taxon>
        <taxon>Planctomycetales</taxon>
        <taxon>Planctomycetaceae</taxon>
        <taxon>Gimesia</taxon>
    </lineage>
</organism>
<dbReference type="SUPFAM" id="SSF55729">
    <property type="entry name" value="Acyl-CoA N-acyltransferases (Nat)"/>
    <property type="match status" value="1"/>
</dbReference>
<feature type="domain" description="N-acetyltransferase" evidence="1">
    <location>
        <begin position="3"/>
        <end position="160"/>
    </location>
</feature>
<dbReference type="EMBL" id="CP037920">
    <property type="protein sequence ID" value="QDU00290.1"/>
    <property type="molecule type" value="Genomic_DNA"/>
</dbReference>
<evidence type="ECO:0000313" key="3">
    <source>
        <dbReference type="Proteomes" id="UP000318704"/>
    </source>
</evidence>
<dbReference type="InterPro" id="IPR016181">
    <property type="entry name" value="Acyl_CoA_acyltransferase"/>
</dbReference>
<proteinExistence type="predicted"/>
<name>A0A517W4V5_9PLAN</name>
<dbReference type="Pfam" id="PF00583">
    <property type="entry name" value="Acetyltransf_1"/>
    <property type="match status" value="1"/>
</dbReference>
<dbReference type="RefSeq" id="WP_144990515.1">
    <property type="nucleotide sequence ID" value="NZ_CP037920.1"/>
</dbReference>
<dbReference type="KEGG" id="gaw:V144x_58030"/>
<keyword evidence="2" id="KW-0808">Transferase</keyword>
<dbReference type="PROSITE" id="PS51186">
    <property type="entry name" value="GNAT"/>
    <property type="match status" value="1"/>
</dbReference>
<dbReference type="InterPro" id="IPR000182">
    <property type="entry name" value="GNAT_dom"/>
</dbReference>
<evidence type="ECO:0000259" key="1">
    <source>
        <dbReference type="PROSITE" id="PS51186"/>
    </source>
</evidence>
<dbReference type="Proteomes" id="UP000318704">
    <property type="component" value="Chromosome"/>
</dbReference>
<sequence length="162" mass="18789">MCLTLLPFSEDDSVEIASWPRDTNELKTWAGADAVFPLKSEQFRIWHDDPEIHPFIGRHKGQLVAYEELWIDESEQEIELARIIVHPAHRNKGIGQMFVTALVAQSETFGLVDRFLRVLPENTIAIRCYQKSGFKVLPADVQKTFNQRQPVEYVWMKYQSIS</sequence>
<gene>
    <name evidence="2" type="primary">mshD_4</name>
    <name evidence="2" type="ORF">V144x_58030</name>
</gene>
<evidence type="ECO:0000313" key="2">
    <source>
        <dbReference type="EMBL" id="QDU00290.1"/>
    </source>
</evidence>
<dbReference type="AlphaFoldDB" id="A0A517W4V5"/>
<reference evidence="2 3" key="1">
    <citation type="submission" date="2019-03" db="EMBL/GenBank/DDBJ databases">
        <title>Deep-cultivation of Planctomycetes and their phenomic and genomic characterization uncovers novel biology.</title>
        <authorList>
            <person name="Wiegand S."/>
            <person name="Jogler M."/>
            <person name="Boedeker C."/>
            <person name="Pinto D."/>
            <person name="Vollmers J."/>
            <person name="Rivas-Marin E."/>
            <person name="Kohn T."/>
            <person name="Peeters S.H."/>
            <person name="Heuer A."/>
            <person name="Rast P."/>
            <person name="Oberbeckmann S."/>
            <person name="Bunk B."/>
            <person name="Jeske O."/>
            <person name="Meyerdierks A."/>
            <person name="Storesund J.E."/>
            <person name="Kallscheuer N."/>
            <person name="Luecker S."/>
            <person name="Lage O.M."/>
            <person name="Pohl T."/>
            <person name="Merkel B.J."/>
            <person name="Hornburger P."/>
            <person name="Mueller R.-W."/>
            <person name="Bruemmer F."/>
            <person name="Labrenz M."/>
            <person name="Spormann A.M."/>
            <person name="Op den Camp H."/>
            <person name="Overmann J."/>
            <person name="Amann R."/>
            <person name="Jetten M.S.M."/>
            <person name="Mascher T."/>
            <person name="Medema M.H."/>
            <person name="Devos D.P."/>
            <person name="Kaster A.-K."/>
            <person name="Ovreas L."/>
            <person name="Rohde M."/>
            <person name="Galperin M.Y."/>
            <person name="Jogler C."/>
        </authorList>
    </citation>
    <scope>NUCLEOTIDE SEQUENCE [LARGE SCALE GENOMIC DNA]</scope>
    <source>
        <strain evidence="2 3">V144</strain>
    </source>
</reference>
<protein>
    <submittedName>
        <fullName evidence="2">Mycothiol acetyltransferase</fullName>
        <ecNumber evidence="2">2.3.1.189</ecNumber>
    </submittedName>
</protein>
<dbReference type="GO" id="GO:0035447">
    <property type="term" value="F:mycothiol synthase activity"/>
    <property type="evidence" value="ECO:0007669"/>
    <property type="project" value="UniProtKB-EC"/>
</dbReference>
<keyword evidence="2" id="KW-0012">Acyltransferase</keyword>
<dbReference type="Gene3D" id="3.40.630.30">
    <property type="match status" value="1"/>
</dbReference>
<dbReference type="EC" id="2.3.1.189" evidence="2"/>
<dbReference type="CDD" id="cd04301">
    <property type="entry name" value="NAT_SF"/>
    <property type="match status" value="1"/>
</dbReference>